<feature type="region of interest" description="Disordered" evidence="18">
    <location>
        <begin position="1663"/>
        <end position="1713"/>
    </location>
</feature>
<evidence type="ECO:0000256" key="6">
    <source>
        <dbReference type="ARBA" id="ARBA00022695"/>
    </source>
</evidence>
<keyword evidence="5 19" id="KW-0812">Transmembrane</keyword>
<comment type="caution">
    <text evidence="24">The sequence shown here is derived from an EMBL/GenBank/DDBJ whole genome shotgun (WGS) entry which is preliminary data.</text>
</comment>
<evidence type="ECO:0000259" key="20">
    <source>
        <dbReference type="PROSITE" id="PS50011"/>
    </source>
</evidence>
<dbReference type="PROSITE" id="PS00107">
    <property type="entry name" value="PROTEIN_KINASE_ATP"/>
    <property type="match status" value="1"/>
</dbReference>
<dbReference type="PROSITE" id="PS50878">
    <property type="entry name" value="RT_POL"/>
    <property type="match status" value="1"/>
</dbReference>
<dbReference type="GO" id="GO:0003676">
    <property type="term" value="F:nucleic acid binding"/>
    <property type="evidence" value="ECO:0007669"/>
    <property type="project" value="InterPro"/>
</dbReference>
<evidence type="ECO:0000259" key="22">
    <source>
        <dbReference type="PROSITE" id="PS50878"/>
    </source>
</evidence>
<dbReference type="Gene3D" id="3.10.10.10">
    <property type="entry name" value="HIV Type 1 Reverse Transcriptase, subunit A, domain 1"/>
    <property type="match status" value="1"/>
</dbReference>
<name>A0A2B4RNU9_STYPI</name>
<dbReference type="OrthoDB" id="5985458at2759"/>
<evidence type="ECO:0000256" key="3">
    <source>
        <dbReference type="ARBA" id="ARBA00011902"/>
    </source>
</evidence>
<dbReference type="FunFam" id="3.30.420.10:FF:000032">
    <property type="entry name" value="Retrovirus-related Pol polyprotein from transposon 297-like Protein"/>
    <property type="match status" value="1"/>
</dbReference>
<sequence length="2154" mass="243799">MTTFREAREALLLANDLDLIDDEEMLLLYDLNTSKNLDIPYWKYDKFELDSLSDDECKSEFRFLKHDIYALLDVLNLPDKISCQNRFSVNSDEALCLLLRRFAYPCRYEDLVPRFGRPVPQLSMVVSETMDLLYARFGNLLSSLNQPWLSQANLVDFSQSIYWKGAALDNCWGFIDGTVRPVARPGEYQRVLFNGHKRVHAIKFQSVVAPNGLIVNLFGPVEGRRHDSGMLAMSGLLPMLETHCIAPTGQPLCLYGDPAYPLRVHLQGPFKGAALTAQQQLFNLSMSTVRTAVEWVFGDILEYFSFLDFKRNLKVGLSAVGKMYIVCALLRNAHSYTYGSTTYTFFGVDTPSLEQYFTGNPFTPESDSSLDPPENYLRSLSRRFHSTNPFTPENESDNYSADLFTHHQKFMKPVKNPADYDGTQSLRGYLKHFERCSVVNSWSKEEATVFLAASLRGEAQKVLNSLSDTDCRNYEKIVGKLELRFGVEKQRELYQARLHSRRQQEKESVQALAADIRSMSSLAYQDLSPDTQERCAVQHFIDAIKDQDDRLRLRRDKPRTMDEALSLACELEAFRFIGGTRVMWLIDTGAARSILSLKIYNSLPTSVKFSLSSTNSAIALADGQQGKTHGLGHAVVCLGTKEFHMHVIVAEIEDEGSLGMDFLSQANLHIDIVQNQVSINGEVFDCCDFKNQPPSSRCIVRRTLVDVKEDRVVPLRVFNVSDETYSLASETVVALEKPVIDVISLEPYEETQESVEGQARVINQHVPREAIERTLPEPLQELLQRSTEHLTDFVLVTKKDGSQRLCVDYRQLNAVTVKDAFPLPRVDDSLVALSGSRWFSTSDLASGYWQVAMDANTQEKAAFVPPSGLYEWNVMPIGLCNAPSTFTRLMELVLKGFHWKICLIYLDDVIVMGRTWEEELKRLNQVFERLAMAGLKLKPKKGFLFQKRVSYLGHVVTEEGISADPGKVEQVGTWPILENSAEVKSFLGLASYYRRFVPDISTVAQPLYKLTEARTEFVWTGECQLAFDCLKSALTSARVLAYPTREGKFVLDTDASDHGIGAVLSHLQDGMEKPIAFASRTLSKSERNYCVTRRELLAIVEFVKQHRHYLQGTKFCIRTDHAPLRSVIKVKDPEGQLARWTEFLSTFDFEILYRPGQRHQNADALSRRPRDDRCKWCKGWKFQKQASFAHVGVQTAMHVPNQDIELPANCPDPIGDRCATVKLEPTWTSNFLREQQEADVDLKVIIGWKKASERKPLWEDVSPRSRAVKALWSQWDRLLFRNSVLCRRWENDVGDQITNQVVLPDTLRQTAFEAHHSHTTASHRGVRKTISALQSRYYWQGLTSEVCRLIASCRVCGSKKIWGKKRRSPLKQYVVGAPMERIAVDILGPLPETPRKNKFVLVVSDYFTKWTESYPIPNQEAATVAEKLVSEFICRFGVPRELHSDQGTNFESKVFAEICKLLDIEKTRTTPLHHQSDGQVERFNRNLIEMLRGKIKEDQKDWDLQLPACMMAYRGAVHESTRVTPNLLMLGRELEVPLDAITEAPPDAPPLKTDYAQAVEKRLASAHNLARRHLNKAAIRQKRNYDKRLAGRPFTVVCRIQKSKKAKPNVVHSDLQKSFIQPYLVPPLEKWIPKRQTQLLKSREEEREASDVDFPVFVEDGQPPNADCIGADNSDQPDNVREPEPRSELSTSSVDRHNPEDVSSREVAEFPATVVPETDSRVLRRPSRQRKPPSRIGESYCCCGILCLSLDKPSATQSNDTITLESGEDKSIGCPVDIGNPPAVITWYKGNDTSGNKMAKSSILEVKNASLFDEGWYTCFVKNELGNTTVNLLLVLGPKECKCSSNNVLLAVIGVLAFIILLLMIYIIWLHRKGAVGKQRENEDERVVYDTAIGLKDIIPSQLDSGKLAQPPAKYMDLKEVSKDKRKAKSAAPGADYAPLHPLTRSWEVPRHNVTVEKIIGKGAFGQVAKGTAVGLRGRPETTTVAIKMLKSNAAESEKGDLIKELETMKQLKPHPYVVKLLGCVTESEPLLVLIEYVPFGDLLGYLRKSRGLKDTYYKDPNIKPQTNLTSQQLMKFAWQIADGMSYLSSESIIHRDLAARNVLVGQKETCKVTDFGMARDVHEENIYERKTKRLINMSMYDKQLYANVEDLTV</sequence>
<keyword evidence="4" id="KW-0808">Transferase</keyword>
<dbReference type="CDD" id="cd00303">
    <property type="entry name" value="retropepsin_like"/>
    <property type="match status" value="1"/>
</dbReference>
<dbReference type="InterPro" id="IPR003598">
    <property type="entry name" value="Ig_sub2"/>
</dbReference>
<dbReference type="PANTHER" id="PTHR37984:SF5">
    <property type="entry name" value="PROTEIN NYNRIN-LIKE"/>
    <property type="match status" value="1"/>
</dbReference>
<dbReference type="PANTHER" id="PTHR37984">
    <property type="entry name" value="PROTEIN CBG26694"/>
    <property type="match status" value="1"/>
</dbReference>
<dbReference type="Pfam" id="PF17919">
    <property type="entry name" value="RT_RNaseH_2"/>
    <property type="match status" value="1"/>
</dbReference>
<evidence type="ECO:0000256" key="2">
    <source>
        <dbReference type="ARBA" id="ARBA00004167"/>
    </source>
</evidence>
<keyword evidence="11 19" id="KW-0472">Membrane</keyword>
<dbReference type="InterPro" id="IPR000477">
    <property type="entry name" value="RT_dom"/>
</dbReference>
<dbReference type="Pfam" id="PF00078">
    <property type="entry name" value="RVT_1"/>
    <property type="match status" value="1"/>
</dbReference>
<dbReference type="InterPro" id="IPR012337">
    <property type="entry name" value="RNaseH-like_sf"/>
</dbReference>
<evidence type="ECO:0000256" key="10">
    <source>
        <dbReference type="ARBA" id="ARBA00022989"/>
    </source>
</evidence>
<evidence type="ECO:0000256" key="1">
    <source>
        <dbReference type="ARBA" id="ARBA00001968"/>
    </source>
</evidence>
<dbReference type="InterPro" id="IPR036397">
    <property type="entry name" value="RNaseH_sf"/>
</dbReference>
<keyword evidence="13" id="KW-0675">Receptor</keyword>
<feature type="domain" description="Ig-like" evidence="21">
    <location>
        <begin position="1753"/>
        <end position="1831"/>
    </location>
</feature>
<keyword evidence="10 19" id="KW-1133">Transmembrane helix</keyword>
<dbReference type="SMART" id="SM00409">
    <property type="entry name" value="IG"/>
    <property type="match status" value="1"/>
</dbReference>
<dbReference type="Gene3D" id="2.40.70.10">
    <property type="entry name" value="Acid Proteases"/>
    <property type="match status" value="1"/>
</dbReference>
<dbReference type="CDD" id="cd00096">
    <property type="entry name" value="Ig"/>
    <property type="match status" value="1"/>
</dbReference>
<dbReference type="InterPro" id="IPR001584">
    <property type="entry name" value="Integrase_cat-core"/>
</dbReference>
<evidence type="ECO:0000256" key="17">
    <source>
        <dbReference type="PROSITE-ProRule" id="PRU10141"/>
    </source>
</evidence>
<comment type="subcellular location">
    <subcellularLocation>
        <location evidence="2">Membrane</location>
        <topology evidence="2">Single-pass membrane protein</topology>
    </subcellularLocation>
</comment>
<comment type="cofactor">
    <cofactor evidence="1">
        <name>a divalent metal cation</name>
        <dbReference type="ChEBI" id="CHEBI:60240"/>
    </cofactor>
</comment>
<evidence type="ECO:0000256" key="4">
    <source>
        <dbReference type="ARBA" id="ARBA00022679"/>
    </source>
</evidence>
<dbReference type="InterPro" id="IPR013783">
    <property type="entry name" value="Ig-like_fold"/>
</dbReference>
<keyword evidence="12" id="KW-1015">Disulfide bond</keyword>
<feature type="transmembrane region" description="Helical" evidence="19">
    <location>
        <begin position="1848"/>
        <end position="1870"/>
    </location>
</feature>
<dbReference type="InterPro" id="IPR041588">
    <property type="entry name" value="Integrase_H2C2"/>
</dbReference>
<organism evidence="24 25">
    <name type="scientific">Stylophora pistillata</name>
    <name type="common">Smooth cauliflower coral</name>
    <dbReference type="NCBI Taxonomy" id="50429"/>
    <lineage>
        <taxon>Eukaryota</taxon>
        <taxon>Metazoa</taxon>
        <taxon>Cnidaria</taxon>
        <taxon>Anthozoa</taxon>
        <taxon>Hexacorallia</taxon>
        <taxon>Scleractinia</taxon>
        <taxon>Astrocoeniina</taxon>
        <taxon>Pocilloporidae</taxon>
        <taxon>Stylophora</taxon>
    </lineage>
</organism>
<dbReference type="InterPro" id="IPR000719">
    <property type="entry name" value="Prot_kinase_dom"/>
</dbReference>
<dbReference type="FunFam" id="3.10.20.370:FF:000001">
    <property type="entry name" value="Retrovirus-related Pol polyprotein from transposon 17.6-like protein"/>
    <property type="match status" value="1"/>
</dbReference>
<dbReference type="PROSITE" id="PS00109">
    <property type="entry name" value="PROTEIN_KINASE_TYR"/>
    <property type="match status" value="1"/>
</dbReference>
<feature type="compositionally biased region" description="Basic and acidic residues" evidence="18">
    <location>
        <begin position="1694"/>
        <end position="1708"/>
    </location>
</feature>
<dbReference type="GO" id="GO:0004714">
    <property type="term" value="F:transmembrane receptor protein tyrosine kinase activity"/>
    <property type="evidence" value="ECO:0007669"/>
    <property type="project" value="UniProtKB-EC"/>
</dbReference>
<evidence type="ECO:0000256" key="8">
    <source>
        <dbReference type="ARBA" id="ARBA00022723"/>
    </source>
</evidence>
<dbReference type="GO" id="GO:0005524">
    <property type="term" value="F:ATP binding"/>
    <property type="evidence" value="ECO:0007669"/>
    <property type="project" value="UniProtKB-UniRule"/>
</dbReference>
<evidence type="ECO:0000259" key="23">
    <source>
        <dbReference type="PROSITE" id="PS50994"/>
    </source>
</evidence>
<dbReference type="InterPro" id="IPR036179">
    <property type="entry name" value="Ig-like_dom_sf"/>
</dbReference>
<dbReference type="GO" id="GO:0016020">
    <property type="term" value="C:membrane"/>
    <property type="evidence" value="ECO:0007669"/>
    <property type="project" value="UniProtKB-SubCell"/>
</dbReference>
<dbReference type="InterPro" id="IPR003599">
    <property type="entry name" value="Ig_sub"/>
</dbReference>
<dbReference type="InterPro" id="IPR020635">
    <property type="entry name" value="Tyr_kinase_cat_dom"/>
</dbReference>
<dbReference type="InterPro" id="IPR043502">
    <property type="entry name" value="DNA/RNA_pol_sf"/>
</dbReference>
<dbReference type="GO" id="GO:0016779">
    <property type="term" value="F:nucleotidyltransferase activity"/>
    <property type="evidence" value="ECO:0007669"/>
    <property type="project" value="UniProtKB-KW"/>
</dbReference>
<evidence type="ECO:0000259" key="21">
    <source>
        <dbReference type="PROSITE" id="PS50835"/>
    </source>
</evidence>
<feature type="domain" description="Integrase catalytic" evidence="23">
    <location>
        <begin position="1374"/>
        <end position="1533"/>
    </location>
</feature>
<dbReference type="InterPro" id="IPR021109">
    <property type="entry name" value="Peptidase_aspartic_dom_sf"/>
</dbReference>
<dbReference type="PROSITE" id="PS50835">
    <property type="entry name" value="IG_LIKE"/>
    <property type="match status" value="1"/>
</dbReference>
<evidence type="ECO:0000256" key="9">
    <source>
        <dbReference type="ARBA" id="ARBA00022759"/>
    </source>
</evidence>
<feature type="domain" description="Reverse transcriptase" evidence="22">
    <location>
        <begin position="777"/>
        <end position="956"/>
    </location>
</feature>
<dbReference type="GO" id="GO:0015074">
    <property type="term" value="P:DNA integration"/>
    <property type="evidence" value="ECO:0007669"/>
    <property type="project" value="InterPro"/>
</dbReference>
<dbReference type="Proteomes" id="UP000225706">
    <property type="component" value="Unassembled WGS sequence"/>
</dbReference>
<dbReference type="Pfam" id="PF13359">
    <property type="entry name" value="DDE_Tnp_4"/>
    <property type="match status" value="1"/>
</dbReference>
<keyword evidence="7" id="KW-0378">Hydrolase</keyword>
<dbReference type="SMART" id="SM00219">
    <property type="entry name" value="TyrKc"/>
    <property type="match status" value="1"/>
</dbReference>
<dbReference type="Gene3D" id="3.10.20.370">
    <property type="match status" value="1"/>
</dbReference>
<dbReference type="Gene3D" id="3.30.420.10">
    <property type="entry name" value="Ribonuclease H-like superfamily/Ribonuclease H"/>
    <property type="match status" value="1"/>
</dbReference>
<dbReference type="SUPFAM" id="SSF48726">
    <property type="entry name" value="Immunoglobulin"/>
    <property type="match status" value="1"/>
</dbReference>
<protein>
    <recommendedName>
        <fullName evidence="3">receptor protein-tyrosine kinase</fullName>
        <ecNumber evidence="3">2.7.10.1</ecNumber>
    </recommendedName>
</protein>
<dbReference type="Gene3D" id="3.30.200.20">
    <property type="entry name" value="Phosphorylase Kinase, domain 1"/>
    <property type="match status" value="1"/>
</dbReference>
<dbReference type="InterPro" id="IPR001245">
    <property type="entry name" value="Ser-Thr/Tyr_kinase_cat_dom"/>
</dbReference>
<dbReference type="InterPro" id="IPR041577">
    <property type="entry name" value="RT_RNaseH_2"/>
</dbReference>
<evidence type="ECO:0000256" key="5">
    <source>
        <dbReference type="ARBA" id="ARBA00022692"/>
    </source>
</evidence>
<dbReference type="Gene3D" id="3.30.70.270">
    <property type="match status" value="2"/>
</dbReference>
<dbReference type="Gene3D" id="2.60.40.10">
    <property type="entry name" value="Immunoglobulins"/>
    <property type="match status" value="1"/>
</dbReference>
<keyword evidence="15" id="KW-0511">Multifunctional enzyme</keyword>
<dbReference type="SUPFAM" id="SSF50630">
    <property type="entry name" value="Acid proteases"/>
    <property type="match status" value="1"/>
</dbReference>
<dbReference type="InterPro" id="IPR027806">
    <property type="entry name" value="HARBI1_dom"/>
</dbReference>
<dbReference type="PROSITE" id="PS50994">
    <property type="entry name" value="INTEGRASE"/>
    <property type="match status" value="1"/>
</dbReference>
<keyword evidence="14" id="KW-0325">Glycoprotein</keyword>
<dbReference type="FunFam" id="3.30.70.270:FF:000020">
    <property type="entry name" value="Transposon Tf2-6 polyprotein-like Protein"/>
    <property type="match status" value="1"/>
</dbReference>
<dbReference type="GO" id="GO:0046872">
    <property type="term" value="F:metal ion binding"/>
    <property type="evidence" value="ECO:0007669"/>
    <property type="project" value="UniProtKB-KW"/>
</dbReference>
<dbReference type="Pfam" id="PF13927">
    <property type="entry name" value="Ig_3"/>
    <property type="match status" value="1"/>
</dbReference>
<dbReference type="InterPro" id="IPR007110">
    <property type="entry name" value="Ig-like_dom"/>
</dbReference>
<dbReference type="SUPFAM" id="SSF53098">
    <property type="entry name" value="Ribonuclease H-like"/>
    <property type="match status" value="1"/>
</dbReference>
<evidence type="ECO:0000256" key="19">
    <source>
        <dbReference type="SAM" id="Phobius"/>
    </source>
</evidence>
<keyword evidence="17" id="KW-0547">Nucleotide-binding</keyword>
<keyword evidence="16" id="KW-0393">Immunoglobulin domain</keyword>
<dbReference type="InterPro" id="IPR008266">
    <property type="entry name" value="Tyr_kinase_AS"/>
</dbReference>
<keyword evidence="8" id="KW-0479">Metal-binding</keyword>
<dbReference type="EMBL" id="LSMT01000440">
    <property type="protein sequence ID" value="PFX17945.1"/>
    <property type="molecule type" value="Genomic_DNA"/>
</dbReference>
<dbReference type="SUPFAM" id="SSF56112">
    <property type="entry name" value="Protein kinase-like (PK-like)"/>
    <property type="match status" value="1"/>
</dbReference>
<evidence type="ECO:0000256" key="16">
    <source>
        <dbReference type="ARBA" id="ARBA00023319"/>
    </source>
</evidence>
<evidence type="ECO:0000313" key="25">
    <source>
        <dbReference type="Proteomes" id="UP000225706"/>
    </source>
</evidence>
<dbReference type="Gene3D" id="1.10.340.70">
    <property type="match status" value="1"/>
</dbReference>
<dbReference type="EC" id="2.7.10.1" evidence="3"/>
<dbReference type="InterPro" id="IPR050951">
    <property type="entry name" value="Retrovirus_Pol_polyprotein"/>
</dbReference>
<accession>A0A2B4RNU9</accession>
<dbReference type="Pfam" id="PF17921">
    <property type="entry name" value="Integrase_H2C2"/>
    <property type="match status" value="1"/>
</dbReference>
<evidence type="ECO:0000256" key="13">
    <source>
        <dbReference type="ARBA" id="ARBA00023170"/>
    </source>
</evidence>
<dbReference type="SUPFAM" id="SSF56672">
    <property type="entry name" value="DNA/RNA polymerases"/>
    <property type="match status" value="1"/>
</dbReference>
<evidence type="ECO:0000313" key="24">
    <source>
        <dbReference type="EMBL" id="PFX17945.1"/>
    </source>
</evidence>
<dbReference type="Gene3D" id="1.10.510.10">
    <property type="entry name" value="Transferase(Phosphotransferase) domain 1"/>
    <property type="match status" value="1"/>
</dbReference>
<dbReference type="Pfam" id="PF00665">
    <property type="entry name" value="rve"/>
    <property type="match status" value="1"/>
</dbReference>
<dbReference type="InterPro" id="IPR017441">
    <property type="entry name" value="Protein_kinase_ATP_BS"/>
</dbReference>
<gene>
    <name evidence="24" type="primary">POL</name>
    <name evidence="24" type="ORF">AWC38_SpisGene17718</name>
</gene>
<evidence type="ECO:0000256" key="12">
    <source>
        <dbReference type="ARBA" id="ARBA00023157"/>
    </source>
</evidence>
<keyword evidence="25" id="KW-1185">Reference proteome</keyword>
<dbReference type="FunFam" id="1.10.340.70:FF:000001">
    <property type="entry name" value="Retrovirus-related Pol polyprotein from transposon gypsy-like Protein"/>
    <property type="match status" value="1"/>
</dbReference>
<reference evidence="25" key="1">
    <citation type="journal article" date="2017" name="bioRxiv">
        <title>Comparative analysis of the genomes of Stylophora pistillata and Acropora digitifera provides evidence for extensive differences between species of corals.</title>
        <authorList>
            <person name="Voolstra C.R."/>
            <person name="Li Y."/>
            <person name="Liew Y.J."/>
            <person name="Baumgarten S."/>
            <person name="Zoccola D."/>
            <person name="Flot J.-F."/>
            <person name="Tambutte S."/>
            <person name="Allemand D."/>
            <person name="Aranda M."/>
        </authorList>
    </citation>
    <scope>NUCLEOTIDE SEQUENCE [LARGE SCALE GENOMIC DNA]</scope>
</reference>
<feature type="domain" description="Protein kinase" evidence="20">
    <location>
        <begin position="1954"/>
        <end position="2154"/>
    </location>
</feature>
<evidence type="ECO:0000256" key="7">
    <source>
        <dbReference type="ARBA" id="ARBA00022722"/>
    </source>
</evidence>
<keyword evidence="6" id="KW-0548">Nucleotidyltransferase</keyword>
<keyword evidence="7" id="KW-0540">Nuclease</keyword>
<evidence type="ECO:0000256" key="18">
    <source>
        <dbReference type="SAM" id="MobiDB-lite"/>
    </source>
</evidence>
<dbReference type="CDD" id="cd01647">
    <property type="entry name" value="RT_LTR"/>
    <property type="match status" value="1"/>
</dbReference>
<dbReference type="CDD" id="cd09274">
    <property type="entry name" value="RNase_HI_RT_Ty3"/>
    <property type="match status" value="1"/>
</dbReference>
<dbReference type="InterPro" id="IPR043128">
    <property type="entry name" value="Rev_trsase/Diguanyl_cyclase"/>
</dbReference>
<keyword evidence="9" id="KW-0255">Endonuclease</keyword>
<evidence type="ECO:0000256" key="14">
    <source>
        <dbReference type="ARBA" id="ARBA00023180"/>
    </source>
</evidence>
<keyword evidence="17" id="KW-0067">ATP-binding</keyword>
<feature type="binding site" evidence="17">
    <location>
        <position position="1988"/>
    </location>
    <ligand>
        <name>ATP</name>
        <dbReference type="ChEBI" id="CHEBI:30616"/>
    </ligand>
</feature>
<dbReference type="GO" id="GO:0004519">
    <property type="term" value="F:endonuclease activity"/>
    <property type="evidence" value="ECO:0007669"/>
    <property type="project" value="UniProtKB-KW"/>
</dbReference>
<evidence type="ECO:0000256" key="11">
    <source>
        <dbReference type="ARBA" id="ARBA00023136"/>
    </source>
</evidence>
<feature type="compositionally biased region" description="Basic and acidic residues" evidence="18">
    <location>
        <begin position="1678"/>
        <end position="1687"/>
    </location>
</feature>
<proteinExistence type="predicted"/>
<dbReference type="SMART" id="SM00408">
    <property type="entry name" value="IGc2"/>
    <property type="match status" value="1"/>
</dbReference>
<dbReference type="InterPro" id="IPR011009">
    <property type="entry name" value="Kinase-like_dom_sf"/>
</dbReference>
<dbReference type="Pfam" id="PF07714">
    <property type="entry name" value="PK_Tyr_Ser-Thr"/>
    <property type="match status" value="1"/>
</dbReference>
<dbReference type="PROSITE" id="PS50011">
    <property type="entry name" value="PROTEIN_KINASE_DOM"/>
    <property type="match status" value="1"/>
</dbReference>
<evidence type="ECO:0000256" key="15">
    <source>
        <dbReference type="ARBA" id="ARBA00023268"/>
    </source>
</evidence>